<keyword evidence="1" id="KW-1133">Transmembrane helix</keyword>
<reference evidence="2 3" key="1">
    <citation type="submission" date="2020-06" db="EMBL/GenBank/DDBJ databases">
        <authorList>
            <person name="Li R."/>
            <person name="Bekaert M."/>
        </authorList>
    </citation>
    <scope>NUCLEOTIDE SEQUENCE [LARGE SCALE GENOMIC DNA]</scope>
    <source>
        <strain evidence="3">wild</strain>
    </source>
</reference>
<feature type="transmembrane region" description="Helical" evidence="1">
    <location>
        <begin position="264"/>
        <end position="287"/>
    </location>
</feature>
<dbReference type="AlphaFoldDB" id="A0A6J8DZT7"/>
<dbReference type="Proteomes" id="UP000507470">
    <property type="component" value="Unassembled WGS sequence"/>
</dbReference>
<gene>
    <name evidence="2" type="ORF">MCOR_45824</name>
</gene>
<evidence type="ECO:0008006" key="4">
    <source>
        <dbReference type="Google" id="ProtNLM"/>
    </source>
</evidence>
<evidence type="ECO:0000256" key="1">
    <source>
        <dbReference type="SAM" id="Phobius"/>
    </source>
</evidence>
<sequence>MHLNVYKSLANLPKLNKKTVQLQSENGNSLNVLGCIEIDFFYKKYKNVTIISYGAKYDLDVEYFVVNAERSKYVLLKQQEIQACTNTFTKFCKIISPVYPLFLKKRHDIDKYCRVVVEPNSVLPMASYISSGSWLVTTNTPLHFAIVCEKHKHKTTFTTIVNPPLNILALNETCTATNDYLTLLPFYSRQSTYTLADDPFTKVIQNSNLTMRKLWKPFHDSLPKFNLTELPKELKNIKEIPMDNLIYRLKKLQTIQEDSSFPNWVYNIIYLVISLSLGFIIFILCKYRKRLPSSAKRGSDCKIQNVALQWDKVSQLVSAKTEGDVNTSRDVPSVPMLDNSKDEEAYHIYPLLKLAEQTLRV</sequence>
<evidence type="ECO:0000313" key="3">
    <source>
        <dbReference type="Proteomes" id="UP000507470"/>
    </source>
</evidence>
<protein>
    <recommendedName>
        <fullName evidence="4">Envelope fusion protein</fullName>
    </recommendedName>
</protein>
<dbReference type="OrthoDB" id="6077750at2759"/>
<proteinExistence type="predicted"/>
<keyword evidence="1" id="KW-0472">Membrane</keyword>
<dbReference type="EMBL" id="CACVKT020008108">
    <property type="protein sequence ID" value="CAC5412852.1"/>
    <property type="molecule type" value="Genomic_DNA"/>
</dbReference>
<organism evidence="2 3">
    <name type="scientific">Mytilus coruscus</name>
    <name type="common">Sea mussel</name>
    <dbReference type="NCBI Taxonomy" id="42192"/>
    <lineage>
        <taxon>Eukaryota</taxon>
        <taxon>Metazoa</taxon>
        <taxon>Spiralia</taxon>
        <taxon>Lophotrochozoa</taxon>
        <taxon>Mollusca</taxon>
        <taxon>Bivalvia</taxon>
        <taxon>Autobranchia</taxon>
        <taxon>Pteriomorphia</taxon>
        <taxon>Mytilida</taxon>
        <taxon>Mytiloidea</taxon>
        <taxon>Mytilidae</taxon>
        <taxon>Mytilinae</taxon>
        <taxon>Mytilus</taxon>
    </lineage>
</organism>
<accession>A0A6J8DZT7</accession>
<keyword evidence="3" id="KW-1185">Reference proteome</keyword>
<name>A0A6J8DZT7_MYTCO</name>
<evidence type="ECO:0000313" key="2">
    <source>
        <dbReference type="EMBL" id="CAC5412852.1"/>
    </source>
</evidence>
<keyword evidence="1" id="KW-0812">Transmembrane</keyword>